<dbReference type="EMBL" id="CAVN010000149">
    <property type="protein sequence ID" value="CDF59229.1"/>
    <property type="molecule type" value="Genomic_DNA"/>
</dbReference>
<reference evidence="1" key="1">
    <citation type="submission" date="2013-03" db="EMBL/GenBank/DDBJ databases">
        <title>Draft genome sequence of the hydrogen-ethanol-producing anaerobic alkalithermophilic Caloramator celere.</title>
        <authorList>
            <person name="Ciranna A."/>
            <person name="Larjo A."/>
            <person name="Kivisto A."/>
            <person name="Santala V."/>
            <person name="Roos C."/>
            <person name="Karp M."/>
        </authorList>
    </citation>
    <scope>NUCLEOTIDE SEQUENCE [LARGE SCALE GENOMIC DNA]</scope>
    <source>
        <strain evidence="1">DSM 8682</strain>
    </source>
</reference>
<dbReference type="NCBIfam" id="TIGR03157">
    <property type="entry name" value="cas_Csc2"/>
    <property type="match status" value="1"/>
</dbReference>
<dbReference type="Proteomes" id="UP000014923">
    <property type="component" value="Unassembled WGS sequence"/>
</dbReference>
<accession>R7RT56</accession>
<sequence>MSKDFLNVLRENNAFAEMITDVKKNKYIQIVILRELQSYGIFTTEGRILNVAETTAGVKDNSKVTRVLMIKRKQVASERRTGKALRRKLIEKGLTICGREDCSLIQHLCGKCPDCMLYGYAAQGGDNADTNQSRKTRVITDTAFSIRDYGEKTVEEITLNAVDEETHSTGTALSSKEHIKPGVIFPCVETLVDVTEDEFLYVLANILLTTRYGAEANRGGLIKNHIVGIYISNQEVFTNLELTKHLYDELKDKLDDIDLNLVKEAFNRVEDEIIKNAFSSVKKVDNINTFIEEFRNYIKDDTNLMEIYQNIEKQIEEYSIRKVEEKGEKSKSRKK</sequence>
<comment type="caution">
    <text evidence="1">The sequence shown here is derived from an EMBL/GenBank/DDBJ whole genome shotgun (WGS) entry which is preliminary data.</text>
</comment>
<gene>
    <name evidence="1" type="ORF">TCEL_02297</name>
</gene>
<name>R7RT56_9CLOT</name>
<dbReference type="RefSeq" id="WP_018666493.1">
    <property type="nucleotide sequence ID" value="NZ_HF952039.1"/>
</dbReference>
<evidence type="ECO:0000313" key="2">
    <source>
        <dbReference type="Proteomes" id="UP000014923"/>
    </source>
</evidence>
<dbReference type="OrthoDB" id="9779926at2"/>
<evidence type="ECO:0000313" key="1">
    <source>
        <dbReference type="EMBL" id="CDF59229.1"/>
    </source>
</evidence>
<proteinExistence type="predicted"/>
<organism evidence="1 2">
    <name type="scientific">Thermobrachium celere DSM 8682</name>
    <dbReference type="NCBI Taxonomy" id="941824"/>
    <lineage>
        <taxon>Bacteria</taxon>
        <taxon>Bacillati</taxon>
        <taxon>Bacillota</taxon>
        <taxon>Clostridia</taxon>
        <taxon>Eubacteriales</taxon>
        <taxon>Clostridiaceae</taxon>
        <taxon>Thermobrachium</taxon>
    </lineage>
</organism>
<dbReference type="AlphaFoldDB" id="R7RT56"/>
<protein>
    <submittedName>
        <fullName evidence="1">CRISPR-associated protein Csc2</fullName>
    </submittedName>
</protein>
<keyword evidence="2" id="KW-1185">Reference proteome</keyword>
<dbReference type="HOGENOM" id="CLU_836051_0_0_9"/>
<dbReference type="eggNOG" id="ENOG502Z850">
    <property type="taxonomic scope" value="Bacteria"/>
</dbReference>
<dbReference type="InterPro" id="IPR017574">
    <property type="entry name" value="CRISPR-assoc_prot_Cas7/Csc2"/>
</dbReference>
<dbReference type="Pfam" id="PF18320">
    <property type="entry name" value="Csc2"/>
    <property type="match status" value="1"/>
</dbReference>